<dbReference type="Gene3D" id="3.30.230.30">
    <property type="entry name" value="Impact, N-terminal domain"/>
    <property type="match status" value="1"/>
</dbReference>
<comment type="similarity">
    <text evidence="1">Belongs to the IMPACT family.</text>
</comment>
<name>A0ABS8GRF7_9FLAO</name>
<dbReference type="EMBL" id="JAJGMW010000006">
    <property type="protein sequence ID" value="MCC4212381.1"/>
    <property type="molecule type" value="Genomic_DNA"/>
</dbReference>
<proteinExistence type="inferred from homology"/>
<evidence type="ECO:0000313" key="3">
    <source>
        <dbReference type="EMBL" id="MCC4212381.1"/>
    </source>
</evidence>
<dbReference type="SUPFAM" id="SSF54211">
    <property type="entry name" value="Ribosomal protein S5 domain 2-like"/>
    <property type="match status" value="1"/>
</dbReference>
<sequence length="202" mass="22731">MPEIKDSYKTIKHPGEPTLFKDKGSKFIGQAHPVLNEAEVEAVIQNLGSDHAKASHICYAWQLGVNYDSYRANDDGEPGNSAGLPIYGQLQAFDLTNVLVTVVRYYGGTNLGVGGLIQAYKTSAQQAIEASQIVTKTIKQKLYLNFDYPLMHTVMRIIKEEQLKPETQEMGLDCNFTLLIRKKDFKRIKKRFETVYGLTVKI</sequence>
<comment type="caution">
    <text evidence="3">The sequence shown here is derived from an EMBL/GenBank/DDBJ whole genome shotgun (WGS) entry which is preliminary data.</text>
</comment>
<dbReference type="Pfam" id="PF01205">
    <property type="entry name" value="Impact_N"/>
    <property type="match status" value="1"/>
</dbReference>
<evidence type="ECO:0000256" key="1">
    <source>
        <dbReference type="ARBA" id="ARBA00007665"/>
    </source>
</evidence>
<feature type="domain" description="Impact N-terminal" evidence="2">
    <location>
        <begin position="23"/>
        <end position="128"/>
    </location>
</feature>
<dbReference type="InterPro" id="IPR036956">
    <property type="entry name" value="Impact_N_sf"/>
</dbReference>
<organism evidence="3 4">
    <name type="scientific">Leeuwenhoekiella parthenopeia</name>
    <dbReference type="NCBI Taxonomy" id="2890320"/>
    <lineage>
        <taxon>Bacteria</taxon>
        <taxon>Pseudomonadati</taxon>
        <taxon>Bacteroidota</taxon>
        <taxon>Flavobacteriia</taxon>
        <taxon>Flavobacteriales</taxon>
        <taxon>Flavobacteriaceae</taxon>
        <taxon>Leeuwenhoekiella</taxon>
    </lineage>
</organism>
<keyword evidence="4" id="KW-1185">Reference proteome</keyword>
<accession>A0ABS8GRF7</accession>
<dbReference type="InterPro" id="IPR023582">
    <property type="entry name" value="Impact"/>
</dbReference>
<reference evidence="3 4" key="1">
    <citation type="submission" date="2021-11" db="EMBL/GenBank/DDBJ databases">
        <title>Seasonal and diel survey of microbial diversity of the Tyrrhenian coast.</title>
        <authorList>
            <person name="Gattoni G."/>
            <person name="Corral P."/>
        </authorList>
    </citation>
    <scope>NUCLEOTIDE SEQUENCE [LARGE SCALE GENOMIC DNA]</scope>
    <source>
        <strain evidence="3 4">Mr9</strain>
    </source>
</reference>
<evidence type="ECO:0000259" key="2">
    <source>
        <dbReference type="Pfam" id="PF01205"/>
    </source>
</evidence>
<dbReference type="Proteomes" id="UP001197770">
    <property type="component" value="Unassembled WGS sequence"/>
</dbReference>
<dbReference type="InterPro" id="IPR001498">
    <property type="entry name" value="Impact_N"/>
</dbReference>
<dbReference type="InterPro" id="IPR020568">
    <property type="entry name" value="Ribosomal_Su5_D2-typ_SF"/>
</dbReference>
<dbReference type="RefSeq" id="WP_228229470.1">
    <property type="nucleotide sequence ID" value="NZ_JAJGMW010000006.1"/>
</dbReference>
<protein>
    <submittedName>
        <fullName evidence="3">YigZ family protein</fullName>
    </submittedName>
</protein>
<evidence type="ECO:0000313" key="4">
    <source>
        <dbReference type="Proteomes" id="UP001197770"/>
    </source>
</evidence>
<gene>
    <name evidence="3" type="ORF">LLW17_06600</name>
</gene>
<dbReference type="PANTHER" id="PTHR16301:SF20">
    <property type="entry name" value="IMPACT FAMILY MEMBER YIGZ"/>
    <property type="match status" value="1"/>
</dbReference>
<dbReference type="PANTHER" id="PTHR16301">
    <property type="entry name" value="IMPACT-RELATED"/>
    <property type="match status" value="1"/>
</dbReference>